<dbReference type="RefSeq" id="WP_161339584.1">
    <property type="nucleotide sequence ID" value="NZ_JBHSDG010000003.1"/>
</dbReference>
<evidence type="ECO:0000313" key="1">
    <source>
        <dbReference type="EMBL" id="MZR23112.1"/>
    </source>
</evidence>
<dbReference type="Proteomes" id="UP000445696">
    <property type="component" value="Unassembled WGS sequence"/>
</dbReference>
<keyword evidence="2" id="KW-1185">Reference proteome</keyword>
<sequence>MNVDLIGKPAYLTDIRYGDLFYMQIGERIYPCIKTYFVKNDTEIIDYVVAFTPSERDRTYLPRLMEERNLAAKVAYRVSEPVFRSMINESSILTDIEYWPTPGIVIESSDATYLTIKSGRMPHKLMYLNISTGELIATSPKAPFVFVMEWKIVLQQEGSEQTLVRFPVGSPTLLKNAAAQ</sequence>
<reference evidence="1 2" key="1">
    <citation type="journal article" date="2014" name="Int. J. Syst. Evol. Microbiol.">
        <title>Sneathiella chungangensis sp. nov., isolated from a marine sand, and emended description of the genus Sneathiella.</title>
        <authorList>
            <person name="Siamphan C."/>
            <person name="Kim H."/>
            <person name="Lee J.S."/>
            <person name="Kim W."/>
        </authorList>
    </citation>
    <scope>NUCLEOTIDE SEQUENCE [LARGE SCALE GENOMIC DNA]</scope>
    <source>
        <strain evidence="1 2">KCTC 32476</strain>
    </source>
</reference>
<comment type="caution">
    <text evidence="1">The sequence shown here is derived from an EMBL/GenBank/DDBJ whole genome shotgun (WGS) entry which is preliminary data.</text>
</comment>
<proteinExistence type="predicted"/>
<dbReference type="AlphaFoldDB" id="A0A845MHK0"/>
<dbReference type="EMBL" id="WTVA01000014">
    <property type="protein sequence ID" value="MZR23112.1"/>
    <property type="molecule type" value="Genomic_DNA"/>
</dbReference>
<gene>
    <name evidence="1" type="ORF">GQF03_12315</name>
</gene>
<accession>A0A845MHK0</accession>
<name>A0A845MHK0_9PROT</name>
<evidence type="ECO:0000313" key="2">
    <source>
        <dbReference type="Proteomes" id="UP000445696"/>
    </source>
</evidence>
<protein>
    <submittedName>
        <fullName evidence="1">Uncharacterized protein</fullName>
    </submittedName>
</protein>
<organism evidence="1 2">
    <name type="scientific">Sneathiella chungangensis</name>
    <dbReference type="NCBI Taxonomy" id="1418234"/>
    <lineage>
        <taxon>Bacteria</taxon>
        <taxon>Pseudomonadati</taxon>
        <taxon>Pseudomonadota</taxon>
        <taxon>Alphaproteobacteria</taxon>
        <taxon>Sneathiellales</taxon>
        <taxon>Sneathiellaceae</taxon>
        <taxon>Sneathiella</taxon>
    </lineage>
</organism>